<dbReference type="Proteomes" id="UP001620626">
    <property type="component" value="Unassembled WGS sequence"/>
</dbReference>
<organism evidence="1 2">
    <name type="scientific">Heterodera trifolii</name>
    <dbReference type="NCBI Taxonomy" id="157864"/>
    <lineage>
        <taxon>Eukaryota</taxon>
        <taxon>Metazoa</taxon>
        <taxon>Ecdysozoa</taxon>
        <taxon>Nematoda</taxon>
        <taxon>Chromadorea</taxon>
        <taxon>Rhabditida</taxon>
        <taxon>Tylenchina</taxon>
        <taxon>Tylenchomorpha</taxon>
        <taxon>Tylenchoidea</taxon>
        <taxon>Heteroderidae</taxon>
        <taxon>Heteroderinae</taxon>
        <taxon>Heterodera</taxon>
    </lineage>
</organism>
<accession>A0ABD2IXL3</accession>
<sequence length="156" mass="18091">MASDGQALAKWLFTSRPDNMPKMFKCWLHWDDGNWPLKIDAFKAAFASASSAVNFIVVIWFFPPPFADSVVLFDLINELTREQLALKSINNNSHRFLLIRCPIARDESKWAKWEEEAIDWEFFDQWNKIDIHIYNDDEIGDGLLDATPGPSDQQQK</sequence>
<dbReference type="EMBL" id="JBICBT010001071">
    <property type="protein sequence ID" value="KAL3084664.1"/>
    <property type="molecule type" value="Genomic_DNA"/>
</dbReference>
<comment type="caution">
    <text evidence="1">The sequence shown here is derived from an EMBL/GenBank/DDBJ whole genome shotgun (WGS) entry which is preliminary data.</text>
</comment>
<gene>
    <name evidence="1" type="ORF">niasHT_035273</name>
</gene>
<evidence type="ECO:0000313" key="1">
    <source>
        <dbReference type="EMBL" id="KAL3084664.1"/>
    </source>
</evidence>
<proteinExistence type="predicted"/>
<keyword evidence="2" id="KW-1185">Reference proteome</keyword>
<evidence type="ECO:0000313" key="2">
    <source>
        <dbReference type="Proteomes" id="UP001620626"/>
    </source>
</evidence>
<reference evidence="1 2" key="1">
    <citation type="submission" date="2024-10" db="EMBL/GenBank/DDBJ databases">
        <authorList>
            <person name="Kim D."/>
        </authorList>
    </citation>
    <scope>NUCLEOTIDE SEQUENCE [LARGE SCALE GENOMIC DNA]</scope>
    <source>
        <strain evidence="1">BH-2024</strain>
    </source>
</reference>
<protein>
    <submittedName>
        <fullName evidence="1">Uncharacterized protein</fullName>
    </submittedName>
</protein>
<dbReference type="AlphaFoldDB" id="A0ABD2IXL3"/>
<name>A0ABD2IXL3_9BILA</name>